<evidence type="ECO:0000256" key="3">
    <source>
        <dbReference type="ARBA" id="ARBA00003485"/>
    </source>
</evidence>
<dbReference type="Pfam" id="PF24621">
    <property type="entry name" value="DHQS_C"/>
    <property type="match status" value="1"/>
</dbReference>
<accession>A0A2S0VXQ1</accession>
<comment type="function">
    <text evidence="3 18">Catalyzes the conversion of 3-deoxy-D-arabino-heptulosonate 7-phosphate (DAHP) to dehydroquinate (DHQ).</text>
</comment>
<name>A0A2S0VXQ1_9ALTE</name>
<dbReference type="GO" id="GO:0000166">
    <property type="term" value="F:nucleotide binding"/>
    <property type="evidence" value="ECO:0007669"/>
    <property type="project" value="UniProtKB-KW"/>
</dbReference>
<dbReference type="EC" id="4.2.3.4" evidence="7 18"/>
<dbReference type="EMBL" id="CP026604">
    <property type="protein sequence ID" value="AWB68973.1"/>
    <property type="molecule type" value="Genomic_DNA"/>
</dbReference>
<feature type="binding site" evidence="18">
    <location>
        <begin position="69"/>
        <end position="74"/>
    </location>
    <ligand>
        <name>NAD(+)</name>
        <dbReference type="ChEBI" id="CHEBI:57540"/>
    </ligand>
</feature>
<evidence type="ECO:0000313" key="21">
    <source>
        <dbReference type="EMBL" id="AWB68973.1"/>
    </source>
</evidence>
<sequence>MTQLNVELGARSYPIRIGSGLLANKQEFANAIPTKRVVVVTNETVQPLYLDTVLASLSDFDTNYFVLPDGEQYKTLEYFEKVNAFLLENNYGRDTTLVALGGGVIGDLVGFVSACYQRGVPFVQVPTTLLSQVDSSVGGKTAVNHALGKNMIGAFKQPVAVLIDTDTLKTLPKREFAAGAAEVLKYGLICDKPFWQYLIANRQAIQSLAEDETKYILQKCCQIKADVVAQDETEKGVRALLNLGHTFGHAIEAELGYGQWLHGEAVGAGMVIAAEVSLNRGYLNQQEFDEIKSAIAAYDLPIAQPESMSMADFVKHMKRDKKVENNVMRFILPSELGQSAIYDDVTEEELAKVL</sequence>
<dbReference type="Proteomes" id="UP000244441">
    <property type="component" value="Chromosome"/>
</dbReference>
<keyword evidence="22" id="KW-1185">Reference proteome</keyword>
<comment type="similarity">
    <text evidence="6 18">Belongs to the sugar phosphate cyclases superfamily. Dehydroquinate synthase family.</text>
</comment>
<dbReference type="GO" id="GO:0009073">
    <property type="term" value="P:aromatic amino acid family biosynthetic process"/>
    <property type="evidence" value="ECO:0007669"/>
    <property type="project" value="UniProtKB-KW"/>
</dbReference>
<evidence type="ECO:0000256" key="12">
    <source>
        <dbReference type="ARBA" id="ARBA00022741"/>
    </source>
</evidence>
<keyword evidence="17 18" id="KW-0170">Cobalt</keyword>
<feature type="binding site" evidence="18">
    <location>
        <position position="262"/>
    </location>
    <ligand>
        <name>Zn(2+)</name>
        <dbReference type="ChEBI" id="CHEBI:29105"/>
    </ligand>
</feature>
<feature type="binding site" evidence="18">
    <location>
        <begin position="167"/>
        <end position="170"/>
    </location>
    <ligand>
        <name>NAD(+)</name>
        <dbReference type="ChEBI" id="CHEBI:57540"/>
    </ligand>
</feature>
<comment type="cofactor">
    <cofactor evidence="2 18">
        <name>NAD(+)</name>
        <dbReference type="ChEBI" id="CHEBI:57540"/>
    </cofactor>
</comment>
<evidence type="ECO:0000256" key="11">
    <source>
        <dbReference type="ARBA" id="ARBA00022723"/>
    </source>
</evidence>
<feature type="binding site" evidence="18">
    <location>
        <position position="140"/>
    </location>
    <ligand>
        <name>NAD(+)</name>
        <dbReference type="ChEBI" id="CHEBI:57540"/>
    </ligand>
</feature>
<feature type="domain" description="3-dehydroquinate synthase C-terminal" evidence="20">
    <location>
        <begin position="179"/>
        <end position="323"/>
    </location>
</feature>
<feature type="binding site" evidence="18">
    <location>
        <position position="182"/>
    </location>
    <ligand>
        <name>Zn(2+)</name>
        <dbReference type="ChEBI" id="CHEBI:29105"/>
    </ligand>
</feature>
<evidence type="ECO:0000256" key="18">
    <source>
        <dbReference type="HAMAP-Rule" id="MF_00110"/>
    </source>
</evidence>
<dbReference type="PANTHER" id="PTHR43622">
    <property type="entry name" value="3-DEHYDROQUINATE SYNTHASE"/>
    <property type="match status" value="1"/>
</dbReference>
<evidence type="ECO:0000256" key="8">
    <source>
        <dbReference type="ARBA" id="ARBA00017684"/>
    </source>
</evidence>
<dbReference type="GO" id="GO:0003856">
    <property type="term" value="F:3-dehydroquinate synthase activity"/>
    <property type="evidence" value="ECO:0007669"/>
    <property type="project" value="UniProtKB-UniRule"/>
</dbReference>
<keyword evidence="12 18" id="KW-0547">Nucleotide-binding</keyword>
<comment type="pathway">
    <text evidence="5 18">Metabolic intermediate biosynthesis; chorismate biosynthesis; chorismate from D-erythrose 4-phosphate and phosphoenolpyruvate: step 2/7.</text>
</comment>
<dbReference type="KEGG" id="cate:C2869_08655"/>
<organism evidence="21 22">
    <name type="scientific">Saccharobesus litoralis</name>
    <dbReference type="NCBI Taxonomy" id="2172099"/>
    <lineage>
        <taxon>Bacteria</taxon>
        <taxon>Pseudomonadati</taxon>
        <taxon>Pseudomonadota</taxon>
        <taxon>Gammaproteobacteria</taxon>
        <taxon>Alteromonadales</taxon>
        <taxon>Alteromonadaceae</taxon>
        <taxon>Saccharobesus</taxon>
    </lineage>
</organism>
<dbReference type="CDD" id="cd08195">
    <property type="entry name" value="DHQS"/>
    <property type="match status" value="1"/>
</dbReference>
<keyword evidence="15 18" id="KW-0057">Aromatic amino acid biosynthesis</keyword>
<evidence type="ECO:0000256" key="9">
    <source>
        <dbReference type="ARBA" id="ARBA00022490"/>
    </source>
</evidence>
<feature type="binding site" evidence="18">
    <location>
        <begin position="103"/>
        <end position="107"/>
    </location>
    <ligand>
        <name>NAD(+)</name>
        <dbReference type="ChEBI" id="CHEBI:57540"/>
    </ligand>
</feature>
<dbReference type="Pfam" id="PF01761">
    <property type="entry name" value="DHQ_synthase"/>
    <property type="match status" value="1"/>
</dbReference>
<dbReference type="InterPro" id="IPR050071">
    <property type="entry name" value="Dehydroquinate_synthase"/>
</dbReference>
<dbReference type="GO" id="GO:0009423">
    <property type="term" value="P:chorismate biosynthetic process"/>
    <property type="evidence" value="ECO:0007669"/>
    <property type="project" value="UniProtKB-UniRule"/>
</dbReference>
<evidence type="ECO:0000256" key="6">
    <source>
        <dbReference type="ARBA" id="ARBA00005412"/>
    </source>
</evidence>
<comment type="catalytic activity">
    <reaction evidence="1 18">
        <text>7-phospho-2-dehydro-3-deoxy-D-arabino-heptonate = 3-dehydroquinate + phosphate</text>
        <dbReference type="Rhea" id="RHEA:21968"/>
        <dbReference type="ChEBI" id="CHEBI:32364"/>
        <dbReference type="ChEBI" id="CHEBI:43474"/>
        <dbReference type="ChEBI" id="CHEBI:58394"/>
        <dbReference type="EC" id="4.2.3.4"/>
    </reaction>
</comment>
<protein>
    <recommendedName>
        <fullName evidence="8 18">3-dehydroquinate synthase</fullName>
        <shortName evidence="18">DHQS</shortName>
        <ecNumber evidence="7 18">4.2.3.4</ecNumber>
    </recommendedName>
</protein>
<evidence type="ECO:0000256" key="7">
    <source>
        <dbReference type="ARBA" id="ARBA00013031"/>
    </source>
</evidence>
<evidence type="ECO:0000256" key="1">
    <source>
        <dbReference type="ARBA" id="ARBA00001393"/>
    </source>
</evidence>
<dbReference type="GO" id="GO:0046872">
    <property type="term" value="F:metal ion binding"/>
    <property type="evidence" value="ECO:0007669"/>
    <property type="project" value="UniProtKB-KW"/>
</dbReference>
<reference evidence="21 22" key="1">
    <citation type="submission" date="2018-01" db="EMBL/GenBank/DDBJ databases">
        <title>Genome sequence of a Cantenovulum-like bacteria.</title>
        <authorList>
            <person name="Tan W.R."/>
            <person name="Lau N.-S."/>
            <person name="Go F."/>
            <person name="Amirul A.-A.A."/>
        </authorList>
    </citation>
    <scope>NUCLEOTIDE SEQUENCE [LARGE SCALE GENOMIC DNA]</scope>
    <source>
        <strain evidence="21 22">CCB-QB4</strain>
    </source>
</reference>
<feature type="binding site" evidence="18">
    <location>
        <position position="245"/>
    </location>
    <ligand>
        <name>Zn(2+)</name>
        <dbReference type="ChEBI" id="CHEBI:29105"/>
    </ligand>
</feature>
<dbReference type="PANTHER" id="PTHR43622:SF7">
    <property type="entry name" value="3-DEHYDROQUINATE SYNTHASE, CHLOROPLASTIC"/>
    <property type="match status" value="1"/>
</dbReference>
<feature type="binding site" evidence="18">
    <location>
        <begin position="127"/>
        <end position="128"/>
    </location>
    <ligand>
        <name>NAD(+)</name>
        <dbReference type="ChEBI" id="CHEBI:57540"/>
    </ligand>
</feature>
<evidence type="ECO:0000256" key="4">
    <source>
        <dbReference type="ARBA" id="ARBA00004496"/>
    </source>
</evidence>
<keyword evidence="9 18" id="KW-0963">Cytoplasm</keyword>
<evidence type="ECO:0000256" key="15">
    <source>
        <dbReference type="ARBA" id="ARBA00023141"/>
    </source>
</evidence>
<evidence type="ECO:0000259" key="19">
    <source>
        <dbReference type="Pfam" id="PF01761"/>
    </source>
</evidence>
<feature type="binding site" evidence="18">
    <location>
        <position position="149"/>
    </location>
    <ligand>
        <name>NAD(+)</name>
        <dbReference type="ChEBI" id="CHEBI:57540"/>
    </ligand>
</feature>
<evidence type="ECO:0000256" key="10">
    <source>
        <dbReference type="ARBA" id="ARBA00022605"/>
    </source>
</evidence>
<dbReference type="InterPro" id="IPR016037">
    <property type="entry name" value="DHQ_synth_AroB"/>
</dbReference>
<evidence type="ECO:0000256" key="14">
    <source>
        <dbReference type="ARBA" id="ARBA00023027"/>
    </source>
</evidence>
<evidence type="ECO:0000256" key="13">
    <source>
        <dbReference type="ARBA" id="ARBA00022833"/>
    </source>
</evidence>
<keyword evidence="14 18" id="KW-0520">NAD</keyword>
<evidence type="ECO:0000256" key="17">
    <source>
        <dbReference type="ARBA" id="ARBA00023285"/>
    </source>
</evidence>
<keyword evidence="10 18" id="KW-0028">Amino-acid biosynthesis</keyword>
<comment type="subcellular location">
    <subcellularLocation>
        <location evidence="4 18">Cytoplasm</location>
    </subcellularLocation>
</comment>
<feature type="domain" description="3-dehydroquinate synthase N-terminal" evidence="19">
    <location>
        <begin position="65"/>
        <end position="177"/>
    </location>
</feature>
<evidence type="ECO:0000259" key="20">
    <source>
        <dbReference type="Pfam" id="PF24621"/>
    </source>
</evidence>
<evidence type="ECO:0000256" key="2">
    <source>
        <dbReference type="ARBA" id="ARBA00001911"/>
    </source>
</evidence>
<dbReference type="HAMAP" id="MF_00110">
    <property type="entry name" value="DHQ_synthase"/>
    <property type="match status" value="1"/>
</dbReference>
<evidence type="ECO:0000256" key="5">
    <source>
        <dbReference type="ARBA" id="ARBA00004661"/>
    </source>
</evidence>
<evidence type="ECO:0000313" key="22">
    <source>
        <dbReference type="Proteomes" id="UP000244441"/>
    </source>
</evidence>
<keyword evidence="13 18" id="KW-0862">Zinc</keyword>
<dbReference type="Gene3D" id="3.40.50.1970">
    <property type="match status" value="1"/>
</dbReference>
<keyword evidence="16 18" id="KW-0456">Lyase</keyword>
<dbReference type="AlphaFoldDB" id="A0A2S0VXQ1"/>
<dbReference type="SUPFAM" id="SSF56796">
    <property type="entry name" value="Dehydroquinate synthase-like"/>
    <property type="match status" value="1"/>
</dbReference>
<dbReference type="RefSeq" id="WP_108605014.1">
    <property type="nucleotide sequence ID" value="NZ_CP026604.1"/>
</dbReference>
<comment type="cofactor">
    <cofactor evidence="18">
        <name>Co(2+)</name>
        <dbReference type="ChEBI" id="CHEBI:48828"/>
    </cofactor>
    <cofactor evidence="18">
        <name>Zn(2+)</name>
        <dbReference type="ChEBI" id="CHEBI:29105"/>
    </cofactor>
    <text evidence="18">Binds 1 divalent metal cation per subunit. Can use either Co(2+) or Zn(2+).</text>
</comment>
<proteinExistence type="inferred from homology"/>
<dbReference type="GO" id="GO:0008652">
    <property type="term" value="P:amino acid biosynthetic process"/>
    <property type="evidence" value="ECO:0007669"/>
    <property type="project" value="UniProtKB-KW"/>
</dbReference>
<dbReference type="FunFam" id="3.40.50.1970:FF:000001">
    <property type="entry name" value="3-dehydroquinate synthase"/>
    <property type="match status" value="1"/>
</dbReference>
<dbReference type="OrthoDB" id="9806583at2"/>
<dbReference type="InterPro" id="IPR030960">
    <property type="entry name" value="DHQS/DOIS_N"/>
</dbReference>
<keyword evidence="11 18" id="KW-0479">Metal-binding</keyword>
<dbReference type="InterPro" id="IPR056179">
    <property type="entry name" value="DHQS_C"/>
</dbReference>
<dbReference type="UniPathway" id="UPA00053">
    <property type="reaction ID" value="UER00085"/>
</dbReference>
<dbReference type="InterPro" id="IPR030963">
    <property type="entry name" value="DHQ_synth_fam"/>
</dbReference>
<dbReference type="Gene3D" id="1.20.1090.10">
    <property type="entry name" value="Dehydroquinate synthase-like - alpha domain"/>
    <property type="match status" value="1"/>
</dbReference>
<dbReference type="PIRSF" id="PIRSF001455">
    <property type="entry name" value="DHQ_synth"/>
    <property type="match status" value="1"/>
</dbReference>
<dbReference type="NCBIfam" id="TIGR01357">
    <property type="entry name" value="aroB"/>
    <property type="match status" value="1"/>
</dbReference>
<evidence type="ECO:0000256" key="16">
    <source>
        <dbReference type="ARBA" id="ARBA00023239"/>
    </source>
</evidence>
<dbReference type="GO" id="GO:0005737">
    <property type="term" value="C:cytoplasm"/>
    <property type="evidence" value="ECO:0007669"/>
    <property type="project" value="UniProtKB-SubCell"/>
</dbReference>
<gene>
    <name evidence="18" type="primary">aroB</name>
    <name evidence="21" type="ORF">C2869_08655</name>
</gene>